<dbReference type="Proteomes" id="UP000646426">
    <property type="component" value="Unassembled WGS sequence"/>
</dbReference>
<proteinExistence type="predicted"/>
<dbReference type="RefSeq" id="WP_189454979.1">
    <property type="nucleotide sequence ID" value="NZ_BMYD01000002.1"/>
</dbReference>
<reference evidence="1" key="1">
    <citation type="journal article" date="2014" name="Int. J. Syst. Evol. Microbiol.">
        <title>Complete genome sequence of Corynebacterium casei LMG S-19264T (=DSM 44701T), isolated from a smear-ripened cheese.</title>
        <authorList>
            <consortium name="US DOE Joint Genome Institute (JGI-PGF)"/>
            <person name="Walter F."/>
            <person name="Albersmeier A."/>
            <person name="Kalinowski J."/>
            <person name="Ruckert C."/>
        </authorList>
    </citation>
    <scope>NUCLEOTIDE SEQUENCE</scope>
    <source>
        <strain evidence="1">KCTC 23077</strain>
    </source>
</reference>
<sequence length="114" mass="12337">MATRYYISLADGARARGSDPNLSFTAQGAEAFAEQLQAALREDALFERWRALQDEPDEVDASLGATDPAATVTGKQDDLHIDLLVTTSISGTVLKHRMRLLAGSSWTLRDVTSA</sequence>
<evidence type="ECO:0000313" key="1">
    <source>
        <dbReference type="EMBL" id="GHA78582.1"/>
    </source>
</evidence>
<dbReference type="EMBL" id="BMYD01000002">
    <property type="protein sequence ID" value="GHA78582.1"/>
    <property type="molecule type" value="Genomic_DNA"/>
</dbReference>
<gene>
    <name evidence="1" type="ORF">GCM10007067_14820</name>
</gene>
<protein>
    <submittedName>
        <fullName evidence="1">Uncharacterized protein</fullName>
    </submittedName>
</protein>
<reference evidence="1" key="2">
    <citation type="submission" date="2020-09" db="EMBL/GenBank/DDBJ databases">
        <authorList>
            <person name="Sun Q."/>
            <person name="Kim S."/>
        </authorList>
    </citation>
    <scope>NUCLEOTIDE SEQUENCE</scope>
    <source>
        <strain evidence="1">KCTC 23077</strain>
    </source>
</reference>
<organism evidence="1 2">
    <name type="scientific">Cognatilysobacter bugurensis</name>
    <dbReference type="NCBI Taxonomy" id="543356"/>
    <lineage>
        <taxon>Bacteria</taxon>
        <taxon>Pseudomonadati</taxon>
        <taxon>Pseudomonadota</taxon>
        <taxon>Gammaproteobacteria</taxon>
        <taxon>Lysobacterales</taxon>
        <taxon>Lysobacteraceae</taxon>
        <taxon>Cognatilysobacter</taxon>
    </lineage>
</organism>
<accession>A0A918W7R8</accession>
<evidence type="ECO:0000313" key="2">
    <source>
        <dbReference type="Proteomes" id="UP000646426"/>
    </source>
</evidence>
<dbReference type="AlphaFoldDB" id="A0A918W7R8"/>
<name>A0A918W7R8_9GAMM</name>
<comment type="caution">
    <text evidence="1">The sequence shown here is derived from an EMBL/GenBank/DDBJ whole genome shotgun (WGS) entry which is preliminary data.</text>
</comment>
<keyword evidence="2" id="KW-1185">Reference proteome</keyword>